<dbReference type="OrthoDB" id="9771846at2"/>
<dbReference type="EMBL" id="BJYK01000001">
    <property type="protein sequence ID" value="GEN78286.1"/>
    <property type="molecule type" value="Genomic_DNA"/>
</dbReference>
<dbReference type="RefSeq" id="WP_034245073.1">
    <property type="nucleotide sequence ID" value="NZ_BJYK01000001.1"/>
</dbReference>
<dbReference type="SUPFAM" id="SSF53448">
    <property type="entry name" value="Nucleotide-diphospho-sugar transferases"/>
    <property type="match status" value="1"/>
</dbReference>
<sequence length="290" mass="31464">MTSDRPAVRVVCVAYHPGVEELTAFATSLRTATTADVELVVVDNGADQSVAAQVAREQGARLVVPGRNLGYGAAANLGTRGATQPWLVVANQDIVWHEGALDALLQAAADSGAGSAGPTLLNTDGTRYPSARALPSLRLGVGHALLVRVWPGNPWTRRYQEGADEAEAVRDGEPRAAGWLSGACLLLRRDAFEALGGFDEGYFMFFEDVDLGERLGRAGWLNLHVPAARVTHVQGTSWKSRPAPMIRAHHASARRYLARRYARWYQLPLRVALGLGLRLRERLELRRASS</sequence>
<gene>
    <name evidence="1" type="ORF">AFE02nite_00200</name>
</gene>
<organism evidence="1 2">
    <name type="scientific">Actinotalea fermentans</name>
    <dbReference type="NCBI Taxonomy" id="43671"/>
    <lineage>
        <taxon>Bacteria</taxon>
        <taxon>Bacillati</taxon>
        <taxon>Actinomycetota</taxon>
        <taxon>Actinomycetes</taxon>
        <taxon>Micrococcales</taxon>
        <taxon>Cellulomonadaceae</taxon>
        <taxon>Actinotalea</taxon>
    </lineage>
</organism>
<reference evidence="1 2" key="1">
    <citation type="submission" date="2019-07" db="EMBL/GenBank/DDBJ databases">
        <title>Whole genome shotgun sequence of Actinotalea fermentans NBRC 105374.</title>
        <authorList>
            <person name="Hosoyama A."/>
            <person name="Uohara A."/>
            <person name="Ohji S."/>
            <person name="Ichikawa N."/>
        </authorList>
    </citation>
    <scope>NUCLEOTIDE SEQUENCE [LARGE SCALE GENOMIC DNA]</scope>
    <source>
        <strain evidence="1 2">NBRC 105374</strain>
    </source>
</reference>
<dbReference type="PANTHER" id="PTHR43179">
    <property type="entry name" value="RHAMNOSYLTRANSFERASE WBBL"/>
    <property type="match status" value="1"/>
</dbReference>
<dbReference type="Pfam" id="PF13641">
    <property type="entry name" value="Glyco_tranf_2_3"/>
    <property type="match status" value="1"/>
</dbReference>
<dbReference type="Proteomes" id="UP000321484">
    <property type="component" value="Unassembled WGS sequence"/>
</dbReference>
<dbReference type="GO" id="GO:0016740">
    <property type="term" value="F:transferase activity"/>
    <property type="evidence" value="ECO:0007669"/>
    <property type="project" value="UniProtKB-KW"/>
</dbReference>
<dbReference type="PANTHER" id="PTHR43179:SF7">
    <property type="entry name" value="RHAMNOSYLTRANSFERASE WBBL"/>
    <property type="match status" value="1"/>
</dbReference>
<protein>
    <submittedName>
        <fullName evidence="1">Putative dTDP-rhamnosyltransferase</fullName>
    </submittedName>
</protein>
<comment type="caution">
    <text evidence="1">The sequence shown here is derived from an EMBL/GenBank/DDBJ whole genome shotgun (WGS) entry which is preliminary data.</text>
</comment>
<accession>A0A511YSY9</accession>
<keyword evidence="2" id="KW-1185">Reference proteome</keyword>
<evidence type="ECO:0000313" key="1">
    <source>
        <dbReference type="EMBL" id="GEN78286.1"/>
    </source>
</evidence>
<dbReference type="Gene3D" id="3.90.550.10">
    <property type="entry name" value="Spore Coat Polysaccharide Biosynthesis Protein SpsA, Chain A"/>
    <property type="match status" value="1"/>
</dbReference>
<dbReference type="InterPro" id="IPR029044">
    <property type="entry name" value="Nucleotide-diphossugar_trans"/>
</dbReference>
<name>A0A511YSY9_9CELL</name>
<proteinExistence type="predicted"/>
<keyword evidence="1" id="KW-0808">Transferase</keyword>
<dbReference type="AlphaFoldDB" id="A0A511YSY9"/>
<evidence type="ECO:0000313" key="2">
    <source>
        <dbReference type="Proteomes" id="UP000321484"/>
    </source>
</evidence>